<evidence type="ECO:0000256" key="4">
    <source>
        <dbReference type="ARBA" id="ARBA00012313"/>
    </source>
</evidence>
<evidence type="ECO:0000256" key="8">
    <source>
        <dbReference type="ARBA" id="ARBA00022723"/>
    </source>
</evidence>
<accession>A0AAV0INA8</accession>
<feature type="site" description="Transition state stabilizer" evidence="17">
    <location>
        <position position="73"/>
    </location>
</feature>
<dbReference type="FunFam" id="1.10.520.10:FF:000008">
    <property type="entry name" value="Peroxidase"/>
    <property type="match status" value="1"/>
</dbReference>
<evidence type="ECO:0000259" key="20">
    <source>
        <dbReference type="PROSITE" id="PS50873"/>
    </source>
</evidence>
<dbReference type="PROSITE" id="PS00435">
    <property type="entry name" value="PEROXIDASE_1"/>
    <property type="match status" value="1"/>
</dbReference>
<feature type="active site" description="Proton acceptor" evidence="14">
    <location>
        <position position="77"/>
    </location>
</feature>
<feature type="binding site" evidence="16">
    <location>
        <position position="83"/>
    </location>
    <ligand>
        <name>Ca(2+)</name>
        <dbReference type="ChEBI" id="CHEBI:29108"/>
        <label>1</label>
    </ligand>
</feature>
<feature type="disulfide bond" evidence="18">
    <location>
        <begin position="46"/>
        <end position="127"/>
    </location>
</feature>
<comment type="catalytic activity">
    <reaction evidence="1 19">
        <text>2 a phenolic donor + H2O2 = 2 a phenolic radical donor + 2 H2O</text>
        <dbReference type="Rhea" id="RHEA:56136"/>
        <dbReference type="ChEBI" id="CHEBI:15377"/>
        <dbReference type="ChEBI" id="CHEBI:16240"/>
        <dbReference type="ChEBI" id="CHEBI:139520"/>
        <dbReference type="ChEBI" id="CHEBI:139521"/>
        <dbReference type="EC" id="1.11.1.7"/>
    </reaction>
</comment>
<keyword evidence="11 16" id="KW-0408">Iron</keyword>
<feature type="binding site" evidence="16">
    <location>
        <position position="261"/>
    </location>
    <ligand>
        <name>Ca(2+)</name>
        <dbReference type="ChEBI" id="CHEBI:29108"/>
        <label>2</label>
    </ligand>
</feature>
<keyword evidence="6 19" id="KW-0575">Peroxidase</keyword>
<dbReference type="GO" id="GO:0046872">
    <property type="term" value="F:metal ion binding"/>
    <property type="evidence" value="ECO:0007669"/>
    <property type="project" value="UniProtKB-UniRule"/>
</dbReference>
<evidence type="ECO:0000256" key="14">
    <source>
        <dbReference type="PIRSR" id="PIRSR600823-1"/>
    </source>
</evidence>
<evidence type="ECO:0000256" key="19">
    <source>
        <dbReference type="RuleBase" id="RU362060"/>
    </source>
</evidence>
<evidence type="ECO:0000256" key="9">
    <source>
        <dbReference type="ARBA" id="ARBA00022729"/>
    </source>
</evidence>
<dbReference type="PANTHER" id="PTHR31517:SF17">
    <property type="entry name" value="PEROXIDASE 6"/>
    <property type="match status" value="1"/>
</dbReference>
<dbReference type="GO" id="GO:0140825">
    <property type="term" value="F:lactoperoxidase activity"/>
    <property type="evidence" value="ECO:0007669"/>
    <property type="project" value="UniProtKB-EC"/>
</dbReference>
<dbReference type="Gene3D" id="1.10.420.10">
    <property type="entry name" value="Peroxidase, domain 2"/>
    <property type="match status" value="1"/>
</dbReference>
<evidence type="ECO:0000256" key="13">
    <source>
        <dbReference type="ARBA" id="ARBA00023324"/>
    </source>
</evidence>
<organism evidence="21 22">
    <name type="scientific">Linum tenue</name>
    <dbReference type="NCBI Taxonomy" id="586396"/>
    <lineage>
        <taxon>Eukaryota</taxon>
        <taxon>Viridiplantae</taxon>
        <taxon>Streptophyta</taxon>
        <taxon>Embryophyta</taxon>
        <taxon>Tracheophyta</taxon>
        <taxon>Spermatophyta</taxon>
        <taxon>Magnoliopsida</taxon>
        <taxon>eudicotyledons</taxon>
        <taxon>Gunneridae</taxon>
        <taxon>Pentapetalae</taxon>
        <taxon>rosids</taxon>
        <taxon>fabids</taxon>
        <taxon>Malpighiales</taxon>
        <taxon>Linaceae</taxon>
        <taxon>Linum</taxon>
    </lineage>
</organism>
<feature type="signal peptide" evidence="19">
    <location>
        <begin position="1"/>
        <end position="33"/>
    </location>
</feature>
<dbReference type="CDD" id="cd00693">
    <property type="entry name" value="secretory_peroxidase"/>
    <property type="match status" value="1"/>
</dbReference>
<feature type="binding site" evidence="16">
    <location>
        <position position="87"/>
    </location>
    <ligand>
        <name>Ca(2+)</name>
        <dbReference type="ChEBI" id="CHEBI:29108"/>
        <label>1</label>
    </ligand>
</feature>
<protein>
    <recommendedName>
        <fullName evidence="4 19">Peroxidase</fullName>
        <ecNumber evidence="4 19">1.11.1.7</ecNumber>
    </recommendedName>
</protein>
<feature type="binding site" evidence="16">
    <location>
        <position position="258"/>
    </location>
    <ligand>
        <name>Ca(2+)</name>
        <dbReference type="ChEBI" id="CHEBI:29108"/>
        <label>2</label>
    </ligand>
</feature>
<dbReference type="PRINTS" id="PR00458">
    <property type="entry name" value="PEROXIDASE"/>
</dbReference>
<keyword evidence="12 18" id="KW-1015">Disulfide bond</keyword>
<dbReference type="FunFam" id="1.10.420.10:FF:000007">
    <property type="entry name" value="Peroxidase"/>
    <property type="match status" value="1"/>
</dbReference>
<feature type="binding site" evidence="16">
    <location>
        <position position="99"/>
    </location>
    <ligand>
        <name>Ca(2+)</name>
        <dbReference type="ChEBI" id="CHEBI:29108"/>
        <label>1</label>
    </ligand>
</feature>
<dbReference type="InterPro" id="IPR010255">
    <property type="entry name" value="Haem_peroxidase_sf"/>
</dbReference>
<dbReference type="InterPro" id="IPR033905">
    <property type="entry name" value="Secretory_peroxidase"/>
</dbReference>
<feature type="binding site" evidence="16">
    <location>
        <position position="85"/>
    </location>
    <ligand>
        <name>Ca(2+)</name>
        <dbReference type="ChEBI" id="CHEBI:29108"/>
        <label>1</label>
    </ligand>
</feature>
<dbReference type="GO" id="GO:0006979">
    <property type="term" value="P:response to oxidative stress"/>
    <property type="evidence" value="ECO:0007669"/>
    <property type="project" value="UniProtKB-UniRule"/>
</dbReference>
<name>A0AAV0INA8_9ROSI</name>
<dbReference type="InterPro" id="IPR019794">
    <property type="entry name" value="Peroxidases_AS"/>
</dbReference>
<comment type="subcellular location">
    <subcellularLocation>
        <location evidence="19">Secreted</location>
    </subcellularLocation>
</comment>
<dbReference type="PRINTS" id="PR00461">
    <property type="entry name" value="PLPEROXIDASE"/>
</dbReference>
<keyword evidence="10 19" id="KW-0560">Oxidoreductase</keyword>
<evidence type="ECO:0000256" key="1">
    <source>
        <dbReference type="ARBA" id="ARBA00000189"/>
    </source>
</evidence>
<feature type="chain" id="PRO_5043108943" description="Peroxidase" evidence="19">
    <location>
        <begin position="34"/>
        <end position="342"/>
    </location>
</feature>
<dbReference type="EC" id="1.11.1.7" evidence="4 19"/>
<keyword evidence="13 19" id="KW-0376">Hydrogen peroxide</keyword>
<keyword evidence="7 19" id="KW-0349">Heme</keyword>
<feature type="disulfide bond" evidence="18">
    <location>
        <begin position="212"/>
        <end position="244"/>
    </location>
</feature>
<dbReference type="GO" id="GO:0042744">
    <property type="term" value="P:hydrogen peroxide catabolic process"/>
    <property type="evidence" value="ECO:0007669"/>
    <property type="project" value="UniProtKB-KW"/>
</dbReference>
<comment type="similarity">
    <text evidence="19">Belongs to the peroxidase family. Classical plant (class III) peroxidase subfamily.</text>
</comment>
<evidence type="ECO:0000256" key="2">
    <source>
        <dbReference type="ARBA" id="ARBA00002322"/>
    </source>
</evidence>
<dbReference type="Gene3D" id="1.10.520.10">
    <property type="match status" value="1"/>
</dbReference>
<comment type="cofactor">
    <cofactor evidence="16 19">
        <name>heme b</name>
        <dbReference type="ChEBI" id="CHEBI:60344"/>
    </cofactor>
    <text evidence="16 19">Binds 1 heme b (iron(II)-protoporphyrin IX) group per subunit.</text>
</comment>
<evidence type="ECO:0000256" key="5">
    <source>
        <dbReference type="ARBA" id="ARBA00022525"/>
    </source>
</evidence>
<feature type="binding site" evidence="16">
    <location>
        <position position="266"/>
    </location>
    <ligand>
        <name>Ca(2+)</name>
        <dbReference type="ChEBI" id="CHEBI:29108"/>
        <label>2</label>
    </ligand>
</feature>
<dbReference type="Proteomes" id="UP001154282">
    <property type="component" value="Unassembled WGS sequence"/>
</dbReference>
<evidence type="ECO:0000256" key="17">
    <source>
        <dbReference type="PIRSR" id="PIRSR600823-4"/>
    </source>
</evidence>
<keyword evidence="5 19" id="KW-0964">Secreted</keyword>
<feature type="binding site" evidence="16">
    <location>
        <position position="81"/>
    </location>
    <ligand>
        <name>Ca(2+)</name>
        <dbReference type="ChEBI" id="CHEBI:29108"/>
        <label>1</label>
    </ligand>
</feature>
<dbReference type="GO" id="GO:0005576">
    <property type="term" value="C:extracellular region"/>
    <property type="evidence" value="ECO:0007669"/>
    <property type="project" value="UniProtKB-SubCell"/>
</dbReference>
<dbReference type="InterPro" id="IPR019793">
    <property type="entry name" value="Peroxidases_heam-ligand_BS"/>
</dbReference>
<feature type="disulfide bond" evidence="18">
    <location>
        <begin position="79"/>
        <end position="84"/>
    </location>
</feature>
<dbReference type="PANTHER" id="PTHR31517">
    <property type="match status" value="1"/>
</dbReference>
<reference evidence="21" key="1">
    <citation type="submission" date="2022-08" db="EMBL/GenBank/DDBJ databases">
        <authorList>
            <person name="Gutierrez-Valencia J."/>
        </authorList>
    </citation>
    <scope>NUCLEOTIDE SEQUENCE</scope>
</reference>
<dbReference type="InterPro" id="IPR000823">
    <property type="entry name" value="Peroxidase_pln"/>
</dbReference>
<dbReference type="PROSITE" id="PS00436">
    <property type="entry name" value="PEROXIDASE_2"/>
    <property type="match status" value="1"/>
</dbReference>
<evidence type="ECO:0000313" key="21">
    <source>
        <dbReference type="EMBL" id="CAI0398961.1"/>
    </source>
</evidence>
<dbReference type="PROSITE" id="PS50873">
    <property type="entry name" value="PEROXIDASE_4"/>
    <property type="match status" value="1"/>
</dbReference>
<keyword evidence="9 19" id="KW-0732">Signal</keyword>
<evidence type="ECO:0000256" key="3">
    <source>
        <dbReference type="ARBA" id="ARBA00006873"/>
    </source>
</evidence>
<comment type="similarity">
    <text evidence="3">Belongs to the peroxidase family. Ascorbate peroxidase subfamily.</text>
</comment>
<dbReference type="InterPro" id="IPR002016">
    <property type="entry name" value="Haem_peroxidase"/>
</dbReference>
<gene>
    <name evidence="21" type="ORF">LITE_LOCUS10116</name>
</gene>
<comment type="caution">
    <text evidence="21">The sequence shown here is derived from an EMBL/GenBank/DDBJ whole genome shotgun (WGS) entry which is preliminary data.</text>
</comment>
<dbReference type="AlphaFoldDB" id="A0AAV0INA8"/>
<proteinExistence type="inferred from homology"/>
<keyword evidence="8 16" id="KW-0479">Metal-binding</keyword>
<feature type="binding site" description="axial binding residue" evidence="16">
    <location>
        <position position="205"/>
    </location>
    <ligand>
        <name>heme b</name>
        <dbReference type="ChEBI" id="CHEBI:60344"/>
    </ligand>
    <ligandPart>
        <name>Fe</name>
        <dbReference type="ChEBI" id="CHEBI:18248"/>
    </ligandPart>
</feature>
<dbReference type="GO" id="GO:0020037">
    <property type="term" value="F:heme binding"/>
    <property type="evidence" value="ECO:0007669"/>
    <property type="project" value="UniProtKB-UniRule"/>
</dbReference>
<keyword evidence="16 19" id="KW-0106">Calcium</keyword>
<feature type="binding site" evidence="15">
    <location>
        <position position="175"/>
    </location>
    <ligand>
        <name>substrate</name>
    </ligand>
</feature>
<comment type="function">
    <text evidence="2">Removal of H(2)O(2), oxidation of toxic reductants, biosynthesis and degradation of lignin, suberization, auxin catabolism, response to environmental stresses such as wounding, pathogen attack and oxidative stress. These functions might be dependent on each isozyme/isoform in each plant tissue.</text>
</comment>
<keyword evidence="22" id="KW-1185">Reference proteome</keyword>
<feature type="binding site" evidence="16">
    <location>
        <position position="78"/>
    </location>
    <ligand>
        <name>Ca(2+)</name>
        <dbReference type="ChEBI" id="CHEBI:29108"/>
        <label>1</label>
    </ligand>
</feature>
<evidence type="ECO:0000256" key="10">
    <source>
        <dbReference type="ARBA" id="ARBA00023002"/>
    </source>
</evidence>
<feature type="binding site" evidence="16">
    <location>
        <position position="206"/>
    </location>
    <ligand>
        <name>Ca(2+)</name>
        <dbReference type="ChEBI" id="CHEBI:29108"/>
        <label>2</label>
    </ligand>
</feature>
<evidence type="ECO:0000256" key="16">
    <source>
        <dbReference type="PIRSR" id="PIRSR600823-3"/>
    </source>
</evidence>
<dbReference type="Pfam" id="PF00141">
    <property type="entry name" value="peroxidase"/>
    <property type="match status" value="1"/>
</dbReference>
<evidence type="ECO:0000256" key="11">
    <source>
        <dbReference type="ARBA" id="ARBA00023004"/>
    </source>
</evidence>
<feature type="disulfide bond" evidence="18">
    <location>
        <begin position="133"/>
        <end position="334"/>
    </location>
</feature>
<feature type="domain" description="Plant heme peroxidase family profile" evidence="20">
    <location>
        <begin position="36"/>
        <end position="338"/>
    </location>
</feature>
<dbReference type="EMBL" id="CAMGYJ010000004">
    <property type="protein sequence ID" value="CAI0398961.1"/>
    <property type="molecule type" value="Genomic_DNA"/>
</dbReference>
<evidence type="ECO:0000256" key="12">
    <source>
        <dbReference type="ARBA" id="ARBA00023157"/>
    </source>
</evidence>
<evidence type="ECO:0000256" key="15">
    <source>
        <dbReference type="PIRSR" id="PIRSR600823-2"/>
    </source>
</evidence>
<evidence type="ECO:0000256" key="6">
    <source>
        <dbReference type="ARBA" id="ARBA00022559"/>
    </source>
</evidence>
<sequence>MHSHSTTMATSNTPFLLLLAIAIFLSIPHLSHSEPQLTLDYYKTTCPDFARIVTATVTTKQIATPTTAAATLRVFFHDCMVDGCDASVLIAPNSFHKEERDNELNHALPGDGFDIVTRTKTALELACPRTVSCADILAQVVRDLVVMVGGPNYPVLLGRKDSLVSRLSDVEPNLPQPNMTMDVIINLFESKGITVHEMVALVGAHTLGFAHCSEFADRIYHYEKNVPTDPDMNPTYAEALKKFCSNYTKDPTMSAFLDLYTPGKFDNMYYRNLLKGLGLLATDQLMAEDPRTKPFVERYAANQTAFFEDFAEGMQKLGMVDVKTGDEGNVRDRCDVFNTFRT</sequence>
<evidence type="ECO:0000256" key="7">
    <source>
        <dbReference type="ARBA" id="ARBA00022617"/>
    </source>
</evidence>
<evidence type="ECO:0000256" key="18">
    <source>
        <dbReference type="PIRSR" id="PIRSR600823-5"/>
    </source>
</evidence>
<dbReference type="SUPFAM" id="SSF48113">
    <property type="entry name" value="Heme-dependent peroxidases"/>
    <property type="match status" value="1"/>
</dbReference>
<comment type="cofactor">
    <cofactor evidence="16 19">
        <name>Ca(2+)</name>
        <dbReference type="ChEBI" id="CHEBI:29108"/>
    </cofactor>
    <text evidence="16 19">Binds 2 calcium ions per subunit.</text>
</comment>
<evidence type="ECO:0000313" key="22">
    <source>
        <dbReference type="Proteomes" id="UP001154282"/>
    </source>
</evidence>